<reference evidence="1 2" key="1">
    <citation type="journal article" date="2011" name="Plasmid">
        <title>Streptomyces turgidiscabies Car8 contains a modular pathogenicity island that shares virulence genes with other actinobacterial plant pathogens.</title>
        <authorList>
            <person name="Huguet-Tapia J.C."/>
            <person name="Badger J.H."/>
            <person name="Loria R."/>
            <person name="Pettis G.S."/>
        </authorList>
    </citation>
    <scope>NUCLEOTIDE SEQUENCE [LARGE SCALE GENOMIC DNA]</scope>
    <source>
        <strain evidence="1 2">Car8</strain>
    </source>
</reference>
<dbReference type="AlphaFoldDB" id="L7F491"/>
<dbReference type="Proteomes" id="UP000010931">
    <property type="component" value="Unassembled WGS sequence"/>
</dbReference>
<evidence type="ECO:0000313" key="2">
    <source>
        <dbReference type="Proteomes" id="UP000010931"/>
    </source>
</evidence>
<protein>
    <submittedName>
        <fullName evidence="1">Uncharacterized protein</fullName>
    </submittedName>
</protein>
<comment type="caution">
    <text evidence="1">The sequence shown here is derived from an EMBL/GenBank/DDBJ whole genome shotgun (WGS) entry which is preliminary data.</text>
</comment>
<name>L7F491_STRT8</name>
<accession>L7F491</accession>
<evidence type="ECO:0000313" key="1">
    <source>
        <dbReference type="EMBL" id="ELP65831.1"/>
    </source>
</evidence>
<keyword evidence="2" id="KW-1185">Reference proteome</keyword>
<organism evidence="1 2">
    <name type="scientific">Streptomyces turgidiscabies (strain Car8)</name>
    <dbReference type="NCBI Taxonomy" id="698760"/>
    <lineage>
        <taxon>Bacteria</taxon>
        <taxon>Bacillati</taxon>
        <taxon>Actinomycetota</taxon>
        <taxon>Actinomycetes</taxon>
        <taxon>Kitasatosporales</taxon>
        <taxon>Streptomycetaceae</taxon>
        <taxon>Streptomyces</taxon>
    </lineage>
</organism>
<proteinExistence type="predicted"/>
<dbReference type="EMBL" id="AEJB01000361">
    <property type="protein sequence ID" value="ELP65831.1"/>
    <property type="molecule type" value="Genomic_DNA"/>
</dbReference>
<gene>
    <name evidence="1" type="ORF">STRTUCAR8_01618</name>
</gene>
<sequence length="60" mass="6001">MLTLGLGAAGAWVVLPSPPEHPASRTPAATASAAPADAAFLVLQVFIAPHLTPLVADQSD</sequence>